<dbReference type="Pfam" id="PF07331">
    <property type="entry name" value="TctB"/>
    <property type="match status" value="1"/>
</dbReference>
<keyword evidence="1" id="KW-1133">Transmembrane helix</keyword>
<gene>
    <name evidence="3" type="ORF">SAMN05443551_1943</name>
</gene>
<dbReference type="AlphaFoldDB" id="A0A1M5S056"/>
<dbReference type="Proteomes" id="UP000184221">
    <property type="component" value="Unassembled WGS sequence"/>
</dbReference>
<reference evidence="3 4" key="1">
    <citation type="submission" date="2016-11" db="EMBL/GenBank/DDBJ databases">
        <authorList>
            <person name="Jaros S."/>
            <person name="Januszkiewicz K."/>
            <person name="Wedrychowicz H."/>
        </authorList>
    </citation>
    <scope>NUCLEOTIDE SEQUENCE [LARGE SCALE GENOMIC DNA]</scope>
    <source>
        <strain evidence="3 4">DSM 29431</strain>
    </source>
</reference>
<evidence type="ECO:0000313" key="3">
    <source>
        <dbReference type="EMBL" id="SHH31443.1"/>
    </source>
</evidence>
<accession>A0A1M5S056</accession>
<feature type="transmembrane region" description="Helical" evidence="1">
    <location>
        <begin position="46"/>
        <end position="66"/>
    </location>
</feature>
<evidence type="ECO:0000256" key="1">
    <source>
        <dbReference type="SAM" id="Phobius"/>
    </source>
</evidence>
<keyword evidence="4" id="KW-1185">Reference proteome</keyword>
<feature type="transmembrane region" description="Helical" evidence="1">
    <location>
        <begin position="78"/>
        <end position="101"/>
    </location>
</feature>
<dbReference type="OrthoDB" id="8907787at2"/>
<protein>
    <submittedName>
        <fullName evidence="3">Tripartite tricarboxylate transporter TctB family protein</fullName>
    </submittedName>
</protein>
<keyword evidence="1" id="KW-0812">Transmembrane</keyword>
<keyword evidence="1" id="KW-0472">Membrane</keyword>
<name>A0A1M5S056_9RHOB</name>
<feature type="transmembrane region" description="Helical" evidence="1">
    <location>
        <begin position="138"/>
        <end position="156"/>
    </location>
</feature>
<proteinExistence type="predicted"/>
<dbReference type="RefSeq" id="WP_084066166.1">
    <property type="nucleotide sequence ID" value="NZ_FQXC01000002.1"/>
</dbReference>
<sequence length="163" mass="17679">MPNTEMKTPDTLRPGERLFALLLVLFAGYAFWESYRISGLDGLTTGGVLPMLASAVMLVTGLVILSETLRKPRADDSGISGLVAYLLPLRVVLFTALVAVYVAVIPVLGFLPASGGLLFIAIWALWRKGPLRSMAISLLSVGVIYLLFRVVFQVVLPMGSLWQ</sequence>
<evidence type="ECO:0000313" key="4">
    <source>
        <dbReference type="Proteomes" id="UP000184221"/>
    </source>
</evidence>
<evidence type="ECO:0000259" key="2">
    <source>
        <dbReference type="Pfam" id="PF07331"/>
    </source>
</evidence>
<dbReference type="STRING" id="996342.SAMN05443551_1943"/>
<dbReference type="EMBL" id="FQXC01000002">
    <property type="protein sequence ID" value="SHH31443.1"/>
    <property type="molecule type" value="Genomic_DNA"/>
</dbReference>
<feature type="domain" description="DUF1468" evidence="2">
    <location>
        <begin position="18"/>
        <end position="157"/>
    </location>
</feature>
<dbReference type="InterPro" id="IPR009936">
    <property type="entry name" value="DUF1468"/>
</dbReference>
<feature type="transmembrane region" description="Helical" evidence="1">
    <location>
        <begin position="107"/>
        <end position="126"/>
    </location>
</feature>
<organism evidence="3 4">
    <name type="scientific">Marivita hallyeonensis</name>
    <dbReference type="NCBI Taxonomy" id="996342"/>
    <lineage>
        <taxon>Bacteria</taxon>
        <taxon>Pseudomonadati</taxon>
        <taxon>Pseudomonadota</taxon>
        <taxon>Alphaproteobacteria</taxon>
        <taxon>Rhodobacterales</taxon>
        <taxon>Roseobacteraceae</taxon>
        <taxon>Marivita</taxon>
    </lineage>
</organism>